<dbReference type="AlphaFoldDB" id="A0AAV6KRA2"/>
<evidence type="ECO:0000313" key="2">
    <source>
        <dbReference type="Proteomes" id="UP000823749"/>
    </source>
</evidence>
<sequence length="106" mass="11406">MARICTSKLGVDGYFDMYGLPSLVVEGSVKNTDISLIMHGEGTRSSRVTRIADGLIGLRNNLKDNSKSHGTIPWKLSSSSIFRNAGDAFVGSGLTLFEAICCYLCV</sequence>
<organism evidence="1 2">
    <name type="scientific">Rhododendron griersonianum</name>
    <dbReference type="NCBI Taxonomy" id="479676"/>
    <lineage>
        <taxon>Eukaryota</taxon>
        <taxon>Viridiplantae</taxon>
        <taxon>Streptophyta</taxon>
        <taxon>Embryophyta</taxon>
        <taxon>Tracheophyta</taxon>
        <taxon>Spermatophyta</taxon>
        <taxon>Magnoliopsida</taxon>
        <taxon>eudicotyledons</taxon>
        <taxon>Gunneridae</taxon>
        <taxon>Pentapetalae</taxon>
        <taxon>asterids</taxon>
        <taxon>Ericales</taxon>
        <taxon>Ericaceae</taxon>
        <taxon>Ericoideae</taxon>
        <taxon>Rhodoreae</taxon>
        <taxon>Rhododendron</taxon>
    </lineage>
</organism>
<accession>A0AAV6KRA2</accession>
<evidence type="ECO:0000313" key="1">
    <source>
        <dbReference type="EMBL" id="KAG5554987.1"/>
    </source>
</evidence>
<dbReference type="Proteomes" id="UP000823749">
    <property type="component" value="Chromosome 4"/>
</dbReference>
<protein>
    <submittedName>
        <fullName evidence="1">Uncharacterized protein</fullName>
    </submittedName>
</protein>
<name>A0AAV6KRA2_9ERIC</name>
<keyword evidence="2" id="KW-1185">Reference proteome</keyword>
<proteinExistence type="predicted"/>
<reference evidence="1" key="1">
    <citation type="submission" date="2020-08" db="EMBL/GenBank/DDBJ databases">
        <title>Plant Genome Project.</title>
        <authorList>
            <person name="Zhang R.-G."/>
        </authorList>
    </citation>
    <scope>NUCLEOTIDE SEQUENCE</scope>
    <source>
        <strain evidence="1">WSP0</strain>
        <tissue evidence="1">Leaf</tissue>
    </source>
</reference>
<comment type="caution">
    <text evidence="1">The sequence shown here is derived from an EMBL/GenBank/DDBJ whole genome shotgun (WGS) entry which is preliminary data.</text>
</comment>
<dbReference type="EMBL" id="JACTNZ010000004">
    <property type="protein sequence ID" value="KAG5554987.1"/>
    <property type="molecule type" value="Genomic_DNA"/>
</dbReference>
<gene>
    <name evidence="1" type="ORF">RHGRI_012509</name>
</gene>